<dbReference type="PANTHER" id="PTHR35011:SF4">
    <property type="entry name" value="SLL1102 PROTEIN"/>
    <property type="match status" value="1"/>
</dbReference>
<keyword evidence="12" id="KW-1185">Reference proteome</keyword>
<dbReference type="EMBL" id="JBAKBA010000003">
    <property type="protein sequence ID" value="MEL0657932.1"/>
    <property type="molecule type" value="Genomic_DNA"/>
</dbReference>
<evidence type="ECO:0000256" key="7">
    <source>
        <dbReference type="ARBA" id="ARBA00023136"/>
    </source>
</evidence>
<evidence type="ECO:0000313" key="11">
    <source>
        <dbReference type="EMBL" id="MEL0657932.1"/>
    </source>
</evidence>
<evidence type="ECO:0000256" key="9">
    <source>
        <dbReference type="RuleBase" id="RU369079"/>
    </source>
</evidence>
<comment type="function">
    <text evidence="9">Part of the tripartite ATP-independent periplasmic (TRAP) transport system.</text>
</comment>
<gene>
    <name evidence="11" type="ORF">V6255_02170</name>
</gene>
<comment type="subunit">
    <text evidence="9">The complex comprises the extracytoplasmic solute receptor protein and the two transmembrane proteins.</text>
</comment>
<evidence type="ECO:0000256" key="2">
    <source>
        <dbReference type="ARBA" id="ARBA00022448"/>
    </source>
</evidence>
<evidence type="ECO:0000256" key="6">
    <source>
        <dbReference type="ARBA" id="ARBA00022989"/>
    </source>
</evidence>
<proteinExistence type="inferred from homology"/>
<keyword evidence="3" id="KW-1003">Cell membrane</keyword>
<evidence type="ECO:0000256" key="5">
    <source>
        <dbReference type="ARBA" id="ARBA00022692"/>
    </source>
</evidence>
<evidence type="ECO:0000259" key="10">
    <source>
        <dbReference type="Pfam" id="PF04290"/>
    </source>
</evidence>
<feature type="domain" description="Tripartite ATP-independent periplasmic transporters DctQ component" evidence="10">
    <location>
        <begin position="28"/>
        <end position="160"/>
    </location>
</feature>
<evidence type="ECO:0000256" key="8">
    <source>
        <dbReference type="ARBA" id="ARBA00038436"/>
    </source>
</evidence>
<comment type="caution">
    <text evidence="11">The sequence shown here is derived from an EMBL/GenBank/DDBJ whole genome shotgun (WGS) entry which is preliminary data.</text>
</comment>
<organism evidence="11 12">
    <name type="scientific">Psychromonas arctica</name>
    <dbReference type="NCBI Taxonomy" id="168275"/>
    <lineage>
        <taxon>Bacteria</taxon>
        <taxon>Pseudomonadati</taxon>
        <taxon>Pseudomonadota</taxon>
        <taxon>Gammaproteobacteria</taxon>
        <taxon>Alteromonadales</taxon>
        <taxon>Psychromonadaceae</taxon>
        <taxon>Psychromonas</taxon>
    </lineage>
</organism>
<dbReference type="RefSeq" id="WP_341626674.1">
    <property type="nucleotide sequence ID" value="NZ_JBAKBA010000003.1"/>
</dbReference>
<sequence>MESLQNVFDRFSDVIGKITATLMILLLINVFYDVVARYFFKSSSIAFQELEWHIFASMFLLGIAYTLKEEGHVRVDILYEKLSDKNKAWINSLGCIFFLLPFCGLVIWYGYDFTLESYSLNEVSGDPGGLSHRWLIKAMIPLSALALIFSGLGMLIKNLRCIFEKDI</sequence>
<feature type="transmembrane region" description="Helical" evidence="9">
    <location>
        <begin position="52"/>
        <end position="67"/>
    </location>
</feature>
<keyword evidence="6 9" id="KW-1133">Transmembrane helix</keyword>
<dbReference type="InterPro" id="IPR055348">
    <property type="entry name" value="DctQ"/>
</dbReference>
<comment type="similarity">
    <text evidence="8 9">Belongs to the TRAP transporter small permease family.</text>
</comment>
<comment type="subcellular location">
    <subcellularLocation>
        <location evidence="1 9">Cell inner membrane</location>
        <topology evidence="1 9">Multi-pass membrane protein</topology>
    </subcellularLocation>
</comment>
<feature type="transmembrane region" description="Helical" evidence="9">
    <location>
        <begin position="88"/>
        <end position="111"/>
    </location>
</feature>
<evidence type="ECO:0000256" key="1">
    <source>
        <dbReference type="ARBA" id="ARBA00004429"/>
    </source>
</evidence>
<dbReference type="Proteomes" id="UP001366060">
    <property type="component" value="Unassembled WGS sequence"/>
</dbReference>
<keyword evidence="7 9" id="KW-0472">Membrane</keyword>
<dbReference type="PANTHER" id="PTHR35011">
    <property type="entry name" value="2,3-DIKETO-L-GULONATE TRAP TRANSPORTER SMALL PERMEASE PROTEIN YIAM"/>
    <property type="match status" value="1"/>
</dbReference>
<feature type="transmembrane region" description="Helical" evidence="9">
    <location>
        <begin position="20"/>
        <end position="40"/>
    </location>
</feature>
<dbReference type="InterPro" id="IPR007387">
    <property type="entry name" value="TRAP_DctQ"/>
</dbReference>
<accession>A0ABU9H7S3</accession>
<keyword evidence="2 9" id="KW-0813">Transport</keyword>
<dbReference type="Pfam" id="PF04290">
    <property type="entry name" value="DctQ"/>
    <property type="match status" value="1"/>
</dbReference>
<keyword evidence="4 9" id="KW-0997">Cell inner membrane</keyword>
<evidence type="ECO:0000256" key="4">
    <source>
        <dbReference type="ARBA" id="ARBA00022519"/>
    </source>
</evidence>
<keyword evidence="5 9" id="KW-0812">Transmembrane</keyword>
<name>A0ABU9H7S3_9GAMM</name>
<feature type="transmembrane region" description="Helical" evidence="9">
    <location>
        <begin position="134"/>
        <end position="156"/>
    </location>
</feature>
<evidence type="ECO:0000256" key="3">
    <source>
        <dbReference type="ARBA" id="ARBA00022475"/>
    </source>
</evidence>
<protein>
    <recommendedName>
        <fullName evidence="9">TRAP transporter small permease protein</fullName>
    </recommendedName>
</protein>
<evidence type="ECO:0000313" key="12">
    <source>
        <dbReference type="Proteomes" id="UP001366060"/>
    </source>
</evidence>
<reference evidence="11 12" key="1">
    <citation type="submission" date="2024-02" db="EMBL/GenBank/DDBJ databases">
        <title>Bacteria isolated from the canopy kelp, Nereocystis luetkeana.</title>
        <authorList>
            <person name="Pfister C.A."/>
            <person name="Younker I.T."/>
            <person name="Light S.H."/>
        </authorList>
    </citation>
    <scope>NUCLEOTIDE SEQUENCE [LARGE SCALE GENOMIC DNA]</scope>
    <source>
        <strain evidence="11 12">TI.2.07</strain>
    </source>
</reference>